<feature type="region of interest" description="Disordered" evidence="3">
    <location>
        <begin position="229"/>
        <end position="263"/>
    </location>
</feature>
<dbReference type="EMBL" id="JBHSMX010000013">
    <property type="protein sequence ID" value="MFC5521269.1"/>
    <property type="molecule type" value="Genomic_DNA"/>
</dbReference>
<dbReference type="PANTHER" id="PTHR30035">
    <property type="entry name" value="LIPOPROTEIN VACJ-RELATED"/>
    <property type="match status" value="1"/>
</dbReference>
<accession>A0ABW0QAE6</accession>
<protein>
    <submittedName>
        <fullName evidence="5">VacJ family lipoprotein</fullName>
    </submittedName>
</protein>
<evidence type="ECO:0000256" key="4">
    <source>
        <dbReference type="SAM" id="SignalP"/>
    </source>
</evidence>
<keyword evidence="2 4" id="KW-0732">Signal</keyword>
<organism evidence="5 6">
    <name type="scientific">Polaromonas jejuensis</name>
    <dbReference type="NCBI Taxonomy" id="457502"/>
    <lineage>
        <taxon>Bacteria</taxon>
        <taxon>Pseudomonadati</taxon>
        <taxon>Pseudomonadota</taxon>
        <taxon>Betaproteobacteria</taxon>
        <taxon>Burkholderiales</taxon>
        <taxon>Comamonadaceae</taxon>
        <taxon>Polaromonas</taxon>
    </lineage>
</organism>
<evidence type="ECO:0000256" key="2">
    <source>
        <dbReference type="ARBA" id="ARBA00022729"/>
    </source>
</evidence>
<name>A0ABW0QAE6_9BURK</name>
<feature type="chain" id="PRO_5045849966" evidence="4">
    <location>
        <begin position="28"/>
        <end position="263"/>
    </location>
</feature>
<sequence length="263" mass="27789">MTTRTTMKPPVCWAAAALTLALLQGCATGPGANPADPLEPFNRAMFSFNEGVDRTVLKPVATAYKDVTPQLVRTGVTNFFGNISDVWSMVNNVLQLKGEAAMDSLFRVTTNTLWGLGGIFDVASDMNIPRHSEDFGLTLGHWGAASGPYVVLPLLGPSSVRDSVGTLVDAKGSVLNAVDNVPVRNSLVGLRAVDSRANLLGAGNVLDEAALDKYSFVRDIYLQRRSNRIGRSAPAPAPAEERYDLPEAGPEGGATAAPVPPAK</sequence>
<dbReference type="Pfam" id="PF04333">
    <property type="entry name" value="MlaA"/>
    <property type="match status" value="1"/>
</dbReference>
<dbReference type="PRINTS" id="PR01805">
    <property type="entry name" value="VACJLIPOPROT"/>
</dbReference>
<comment type="caution">
    <text evidence="5">The sequence shown here is derived from an EMBL/GenBank/DDBJ whole genome shotgun (WGS) entry which is preliminary data.</text>
</comment>
<gene>
    <name evidence="5" type="ORF">ACFPP7_10115</name>
</gene>
<evidence type="ECO:0000313" key="6">
    <source>
        <dbReference type="Proteomes" id="UP001596084"/>
    </source>
</evidence>
<keyword evidence="5" id="KW-0449">Lipoprotein</keyword>
<evidence type="ECO:0000256" key="1">
    <source>
        <dbReference type="ARBA" id="ARBA00010634"/>
    </source>
</evidence>
<dbReference type="RefSeq" id="WP_068833269.1">
    <property type="nucleotide sequence ID" value="NZ_JBHSMX010000013.1"/>
</dbReference>
<keyword evidence="6" id="KW-1185">Reference proteome</keyword>
<dbReference type="Proteomes" id="UP001596084">
    <property type="component" value="Unassembled WGS sequence"/>
</dbReference>
<feature type="compositionally biased region" description="Low complexity" evidence="3">
    <location>
        <begin position="246"/>
        <end position="257"/>
    </location>
</feature>
<reference evidence="6" key="1">
    <citation type="journal article" date="2019" name="Int. J. Syst. Evol. Microbiol.">
        <title>The Global Catalogue of Microorganisms (GCM) 10K type strain sequencing project: providing services to taxonomists for standard genome sequencing and annotation.</title>
        <authorList>
            <consortium name="The Broad Institute Genomics Platform"/>
            <consortium name="The Broad Institute Genome Sequencing Center for Infectious Disease"/>
            <person name="Wu L."/>
            <person name="Ma J."/>
        </authorList>
    </citation>
    <scope>NUCLEOTIDE SEQUENCE [LARGE SCALE GENOMIC DNA]</scope>
    <source>
        <strain evidence="6">CGMCC 4.7277</strain>
    </source>
</reference>
<feature type="signal peptide" evidence="4">
    <location>
        <begin position="1"/>
        <end position="27"/>
    </location>
</feature>
<dbReference type="PROSITE" id="PS51257">
    <property type="entry name" value="PROKAR_LIPOPROTEIN"/>
    <property type="match status" value="1"/>
</dbReference>
<comment type="similarity">
    <text evidence="1">Belongs to the MlaA family.</text>
</comment>
<evidence type="ECO:0000256" key="3">
    <source>
        <dbReference type="SAM" id="MobiDB-lite"/>
    </source>
</evidence>
<dbReference type="InterPro" id="IPR007428">
    <property type="entry name" value="MlaA"/>
</dbReference>
<evidence type="ECO:0000313" key="5">
    <source>
        <dbReference type="EMBL" id="MFC5521269.1"/>
    </source>
</evidence>
<proteinExistence type="inferred from homology"/>
<dbReference type="PANTHER" id="PTHR30035:SF3">
    <property type="entry name" value="INTERMEMBRANE PHOSPHOLIPID TRANSPORT SYSTEM LIPOPROTEIN MLAA"/>
    <property type="match status" value="1"/>
</dbReference>